<dbReference type="AlphaFoldDB" id="A0A0L6U801"/>
<reference evidence="1 2" key="1">
    <citation type="submission" date="2015-08" db="EMBL/GenBank/DDBJ databases">
        <title>Next Generation Sequencing and Analysis of the Genome of Puccinia sorghi L Schw, the Causal Agent of Maize Common Rust.</title>
        <authorList>
            <person name="Rochi L."/>
            <person name="Burguener G."/>
            <person name="Darino M."/>
            <person name="Turjanski A."/>
            <person name="Kreff E."/>
            <person name="Dieguez M.J."/>
            <person name="Sacco F."/>
        </authorList>
    </citation>
    <scope>NUCLEOTIDE SEQUENCE [LARGE SCALE GENOMIC DNA]</scope>
    <source>
        <strain evidence="1 2">RO10H11247</strain>
    </source>
</reference>
<proteinExistence type="predicted"/>
<keyword evidence="2" id="KW-1185">Reference proteome</keyword>
<dbReference type="EMBL" id="LAVV01014563">
    <property type="protein sequence ID" value="KNZ44646.1"/>
    <property type="molecule type" value="Genomic_DNA"/>
</dbReference>
<feature type="non-terminal residue" evidence="1">
    <location>
        <position position="1"/>
    </location>
</feature>
<dbReference type="STRING" id="27349.A0A0L6U801"/>
<organism evidence="1 2">
    <name type="scientific">Puccinia sorghi</name>
    <dbReference type="NCBI Taxonomy" id="27349"/>
    <lineage>
        <taxon>Eukaryota</taxon>
        <taxon>Fungi</taxon>
        <taxon>Dikarya</taxon>
        <taxon>Basidiomycota</taxon>
        <taxon>Pucciniomycotina</taxon>
        <taxon>Pucciniomycetes</taxon>
        <taxon>Pucciniales</taxon>
        <taxon>Pucciniaceae</taxon>
        <taxon>Puccinia</taxon>
    </lineage>
</organism>
<evidence type="ECO:0000313" key="2">
    <source>
        <dbReference type="Proteomes" id="UP000037035"/>
    </source>
</evidence>
<evidence type="ECO:0000313" key="1">
    <source>
        <dbReference type="EMBL" id="KNZ44646.1"/>
    </source>
</evidence>
<protein>
    <submittedName>
        <fullName evidence="1">Uncharacterized protein</fullName>
    </submittedName>
</protein>
<dbReference type="Proteomes" id="UP000037035">
    <property type="component" value="Unassembled WGS sequence"/>
</dbReference>
<gene>
    <name evidence="1" type="ORF">VP01_8963g1</name>
</gene>
<dbReference type="VEuPathDB" id="FungiDB:VP01_8963g1"/>
<name>A0A0L6U801_9BASI</name>
<sequence>HLLTGVSTGTGGVSQTLIKSWLRKKFDQVLTRRDIEKETITSLLQVHNPHLNCEGNYTIPFLFSQWEYPVCVSLWQEGDHSKKRLAKFLQNKEVLNSYTFILKYVSPATFLELNEILTVIEEKEYLQKKLAAAIGRDYMELQGMRMSELGLLTFLWKANSDLYSQAVEVCEAEGATGF</sequence>
<accession>A0A0L6U801</accession>
<comment type="caution">
    <text evidence="1">The sequence shown here is derived from an EMBL/GenBank/DDBJ whole genome shotgun (WGS) entry which is preliminary data.</text>
</comment>
<dbReference type="PANTHER" id="PTHR33096">
    <property type="entry name" value="CXC2 DOMAIN-CONTAINING PROTEIN"/>
    <property type="match status" value="1"/>
</dbReference>
<dbReference type="OrthoDB" id="2506007at2759"/>
<dbReference type="PANTHER" id="PTHR33096:SF1">
    <property type="entry name" value="CXC1-LIKE CYSTEINE CLUSTER ASSOCIATED WITH KDZ TRANSPOSASES DOMAIN-CONTAINING PROTEIN"/>
    <property type="match status" value="1"/>
</dbReference>